<accession>A0A0G2HPL0</accession>
<proteinExistence type="predicted"/>
<reference evidence="2" key="1">
    <citation type="journal article" date="2015" name="PLoS Genet.">
        <title>The dynamic genome and transcriptome of the human fungal pathogen Blastomyces and close relative Emmonsia.</title>
        <authorList>
            <person name="Munoz J.F."/>
            <person name="Gauthier G.M."/>
            <person name="Desjardins C.A."/>
            <person name="Gallo J.E."/>
            <person name="Holder J."/>
            <person name="Sullivan T.D."/>
            <person name="Marty A.J."/>
            <person name="Carmen J.C."/>
            <person name="Chen Z."/>
            <person name="Ding L."/>
            <person name="Gujja S."/>
            <person name="Magrini V."/>
            <person name="Misas E."/>
            <person name="Mitreva M."/>
            <person name="Priest M."/>
            <person name="Saif S."/>
            <person name="Whiston E.A."/>
            <person name="Young S."/>
            <person name="Zeng Q."/>
            <person name="Goldman W.E."/>
            <person name="Mardis E.R."/>
            <person name="Taylor J.W."/>
            <person name="McEwen J.G."/>
            <person name="Clay O.K."/>
            <person name="Klein B.S."/>
            <person name="Cuomo C.A."/>
        </authorList>
    </citation>
    <scope>NUCLEOTIDE SEQUENCE [LARGE SCALE GENOMIC DNA]</scope>
    <source>
        <strain evidence="2">UAMH 3008</strain>
    </source>
</reference>
<gene>
    <name evidence="1" type="ORF">EMCG_05260</name>
</gene>
<sequence length="137" mass="15814">MKNDVSFTVRLVQTSHNSALKVKLHELEDIICSLSSVIKTDHISTLELIQFCSNDIKQIKDVNLTQCKVNLIVMFNAIVQEVKHQQCSKRKKTHDVTVDSVSLQKVIFKVFSDILKSFRSLKKQHQKLKRQFTSESK</sequence>
<comment type="caution">
    <text evidence="1">The sequence shown here is derived from an EMBL/GenBank/DDBJ whole genome shotgun (WGS) entry which is preliminary data.</text>
</comment>
<dbReference type="Proteomes" id="UP000034164">
    <property type="component" value="Unassembled WGS sequence"/>
</dbReference>
<dbReference type="EMBL" id="LCZI01001629">
    <property type="protein sequence ID" value="KKZ59923.1"/>
    <property type="molecule type" value="Genomic_DNA"/>
</dbReference>
<dbReference type="OrthoDB" id="4509088at2759"/>
<organism evidence="1 2">
    <name type="scientific">[Emmonsia] crescens</name>
    <dbReference type="NCBI Taxonomy" id="73230"/>
    <lineage>
        <taxon>Eukaryota</taxon>
        <taxon>Fungi</taxon>
        <taxon>Dikarya</taxon>
        <taxon>Ascomycota</taxon>
        <taxon>Pezizomycotina</taxon>
        <taxon>Eurotiomycetes</taxon>
        <taxon>Eurotiomycetidae</taxon>
        <taxon>Onygenales</taxon>
        <taxon>Ajellomycetaceae</taxon>
        <taxon>Emergomyces</taxon>
    </lineage>
</organism>
<name>A0A0G2HPL0_9EURO</name>
<evidence type="ECO:0000313" key="2">
    <source>
        <dbReference type="Proteomes" id="UP000034164"/>
    </source>
</evidence>
<dbReference type="AlphaFoldDB" id="A0A0G2HPL0"/>
<dbReference type="VEuPathDB" id="FungiDB:EMCG_05260"/>
<protein>
    <submittedName>
        <fullName evidence="1">Uncharacterized protein</fullName>
    </submittedName>
</protein>
<evidence type="ECO:0000313" key="1">
    <source>
        <dbReference type="EMBL" id="KKZ59923.1"/>
    </source>
</evidence>